<keyword evidence="2" id="KW-1185">Reference proteome</keyword>
<feature type="non-terminal residue" evidence="1">
    <location>
        <position position="80"/>
    </location>
</feature>
<evidence type="ECO:0000313" key="1">
    <source>
        <dbReference type="EMBL" id="CAH3173870.1"/>
    </source>
</evidence>
<proteinExistence type="predicted"/>
<accession>A0ABN8R980</accession>
<protein>
    <submittedName>
        <fullName evidence="1">Uncharacterized protein</fullName>
    </submittedName>
</protein>
<dbReference type="EMBL" id="CALNXI010001637">
    <property type="protein sequence ID" value="CAH3173870.1"/>
    <property type="molecule type" value="Genomic_DNA"/>
</dbReference>
<dbReference type="Proteomes" id="UP001159427">
    <property type="component" value="Unassembled WGS sequence"/>
</dbReference>
<name>A0ABN8R980_9CNID</name>
<evidence type="ECO:0000313" key="2">
    <source>
        <dbReference type="Proteomes" id="UP001159427"/>
    </source>
</evidence>
<gene>
    <name evidence="1" type="ORF">PEVE_00009256</name>
</gene>
<organism evidence="1 2">
    <name type="scientific">Porites evermanni</name>
    <dbReference type="NCBI Taxonomy" id="104178"/>
    <lineage>
        <taxon>Eukaryota</taxon>
        <taxon>Metazoa</taxon>
        <taxon>Cnidaria</taxon>
        <taxon>Anthozoa</taxon>
        <taxon>Hexacorallia</taxon>
        <taxon>Scleractinia</taxon>
        <taxon>Fungiina</taxon>
        <taxon>Poritidae</taxon>
        <taxon>Porites</taxon>
    </lineage>
</organism>
<reference evidence="1 2" key="1">
    <citation type="submission" date="2022-05" db="EMBL/GenBank/DDBJ databases">
        <authorList>
            <consortium name="Genoscope - CEA"/>
            <person name="William W."/>
        </authorList>
    </citation>
    <scope>NUCLEOTIDE SEQUENCE [LARGE SCALE GENOMIC DNA]</scope>
</reference>
<comment type="caution">
    <text evidence="1">The sequence shown here is derived from an EMBL/GenBank/DDBJ whole genome shotgun (WGS) entry which is preliminary data.</text>
</comment>
<sequence>MSMNTHIGKVCSKAFRGLYNIRQIRKYLSAESTKCLIHAFLPQNQYDRLQKVLNAAARVTCLIPKFAHITPVLRELHWLP</sequence>